<feature type="repeat" description="TPR" evidence="1">
    <location>
        <begin position="335"/>
        <end position="368"/>
    </location>
</feature>
<dbReference type="EMBL" id="JAHWDP010000001">
    <property type="protein sequence ID" value="MBW2936852.1"/>
    <property type="molecule type" value="Genomic_DNA"/>
</dbReference>
<dbReference type="Proteomes" id="UP001138686">
    <property type="component" value="Unassembled WGS sequence"/>
</dbReference>
<evidence type="ECO:0000256" key="1">
    <source>
        <dbReference type="PROSITE-ProRule" id="PRU00339"/>
    </source>
</evidence>
<dbReference type="PROSITE" id="PS50005">
    <property type="entry name" value="TPR"/>
    <property type="match status" value="2"/>
</dbReference>
<proteinExistence type="predicted"/>
<evidence type="ECO:0008006" key="5">
    <source>
        <dbReference type="Google" id="ProtNLM"/>
    </source>
</evidence>
<feature type="chain" id="PRO_5040775748" description="Tetratricopeptide repeat protein" evidence="2">
    <location>
        <begin position="32"/>
        <end position="460"/>
    </location>
</feature>
<accession>A0A9X1FNF4</accession>
<feature type="signal peptide" evidence="2">
    <location>
        <begin position="1"/>
        <end position="31"/>
    </location>
</feature>
<organism evidence="3 4">
    <name type="scientific">Halomarinibacterium sedimenti</name>
    <dbReference type="NCBI Taxonomy" id="2857106"/>
    <lineage>
        <taxon>Bacteria</taxon>
        <taxon>Pseudomonadati</taxon>
        <taxon>Bacteroidota</taxon>
        <taxon>Flavobacteriia</taxon>
        <taxon>Flavobacteriales</taxon>
        <taxon>Flavobacteriaceae</taxon>
        <taxon>Halomarinibacterium</taxon>
    </lineage>
</organism>
<evidence type="ECO:0000313" key="3">
    <source>
        <dbReference type="EMBL" id="MBW2936852.1"/>
    </source>
</evidence>
<dbReference type="InterPro" id="IPR019734">
    <property type="entry name" value="TPR_rpt"/>
</dbReference>
<gene>
    <name evidence="3" type="ORF">KXJ69_01965</name>
</gene>
<sequence length="460" mass="51992">MINTINTNKMKTKVTLIFAVIAFSFFGKVQAQDPCVTTASLFIEPAKAKNYEAALPHYEKVINDCPQYSLATYQYAVKMFEYFIEKGDKSKITDLEKAYDLRLKYYASKSKEGDILSDIAQIRYDNGIGTKMEQFKAFDKAFKRDEENFTSPKRIYTYFSLAKDLFDEGQKDIQEVFDLYDIIQGKIEKEEGNYAEKLTQLLDKQENGATLTKKEQDKLEAYEKNVGYYGQIKGSVDAKLGSIADCDNLIPLYERNFEARKNDVAWLRSAAGKLNAKDCETSLFFQMVQQLHRLDPSAKSAFYLGRLAEKDGKGSEARKYYDQAVQLETNPNDKAKYLYTIAEDYRKKGSFSSARSYYLKAVEQKPSFGVCYLKIAQMYAQSSNDCGNTPFEKRAINWKAAEMANKAARVDGSIASTARDAASSYMQRAPSKSDIFSAGKAGQTISFSCWVGGSVRVPNL</sequence>
<reference evidence="3" key="1">
    <citation type="submission" date="2021-07" db="EMBL/GenBank/DDBJ databases">
        <title>Aureisphaera sp. CAU 1614 isolated from sea sediment.</title>
        <authorList>
            <person name="Kim W."/>
        </authorList>
    </citation>
    <scope>NUCLEOTIDE SEQUENCE</scope>
    <source>
        <strain evidence="3">CAU 1614</strain>
    </source>
</reference>
<comment type="caution">
    <text evidence="3">The sequence shown here is derived from an EMBL/GenBank/DDBJ whole genome shotgun (WGS) entry which is preliminary data.</text>
</comment>
<dbReference type="AlphaFoldDB" id="A0A9X1FNF4"/>
<name>A0A9X1FNF4_9FLAO</name>
<protein>
    <recommendedName>
        <fullName evidence="5">Tetratricopeptide repeat protein</fullName>
    </recommendedName>
</protein>
<evidence type="ECO:0000313" key="4">
    <source>
        <dbReference type="Proteomes" id="UP001138686"/>
    </source>
</evidence>
<feature type="repeat" description="TPR" evidence="1">
    <location>
        <begin position="298"/>
        <end position="331"/>
    </location>
</feature>
<keyword evidence="2" id="KW-0732">Signal</keyword>
<keyword evidence="1" id="KW-0802">TPR repeat</keyword>
<dbReference type="SMART" id="SM00028">
    <property type="entry name" value="TPR"/>
    <property type="match status" value="2"/>
</dbReference>
<keyword evidence="4" id="KW-1185">Reference proteome</keyword>
<evidence type="ECO:0000256" key="2">
    <source>
        <dbReference type="SAM" id="SignalP"/>
    </source>
</evidence>